<dbReference type="EMBL" id="CP010803">
    <property type="protein sequence ID" value="AJY46429.1"/>
    <property type="molecule type" value="Genomic_DNA"/>
</dbReference>
<name>A0A0D5LQF1_MAREN</name>
<dbReference type="InterPro" id="IPR011004">
    <property type="entry name" value="Trimer_LpxA-like_sf"/>
</dbReference>
<dbReference type="GO" id="GO:0016740">
    <property type="term" value="F:transferase activity"/>
    <property type="evidence" value="ECO:0007669"/>
    <property type="project" value="UniProtKB-KW"/>
</dbReference>
<dbReference type="AlphaFoldDB" id="A0A0D5LQF1"/>
<dbReference type="Gene3D" id="2.160.10.10">
    <property type="entry name" value="Hexapeptide repeat proteins"/>
    <property type="match status" value="1"/>
</dbReference>
<dbReference type="InterPro" id="IPR001451">
    <property type="entry name" value="Hexapep"/>
</dbReference>
<evidence type="ECO:0000313" key="1">
    <source>
        <dbReference type="EMBL" id="AJY46429.1"/>
    </source>
</evidence>
<dbReference type="PATRIC" id="fig|1486262.3.peg.2750"/>
<dbReference type="HOGENOM" id="CLU_064827_4_1_5"/>
<keyword evidence="1" id="KW-0808">Transferase</keyword>
<accession>A0A0D5LQF1</accession>
<dbReference type="RefSeq" id="WP_045681911.1">
    <property type="nucleotide sequence ID" value="NZ_CP010803.1"/>
</dbReference>
<keyword evidence="2" id="KW-1185">Reference proteome</keyword>
<dbReference type="PANTHER" id="PTHR13061">
    <property type="entry name" value="DYNACTIN SUBUNIT P25"/>
    <property type="match status" value="1"/>
</dbReference>
<dbReference type="SUPFAM" id="SSF51161">
    <property type="entry name" value="Trimeric LpxA-like enzymes"/>
    <property type="match status" value="1"/>
</dbReference>
<proteinExistence type="predicted"/>
<dbReference type="STRING" id="1486262.TM49_13305"/>
<dbReference type="InterPro" id="IPR047324">
    <property type="entry name" value="LbH_gamma_CA-like"/>
</dbReference>
<protein>
    <submittedName>
        <fullName evidence="1">Acetyltransferase</fullName>
    </submittedName>
</protein>
<dbReference type="Proteomes" id="UP000032611">
    <property type="component" value="Chromosome"/>
</dbReference>
<gene>
    <name evidence="1" type="ORF">TM49_13305</name>
</gene>
<sequence length="179" mass="19070">MPLYALADIEPELPPAGRYWIAPTASVIGRVILGEDVGIWFGAVLRGDNEPIRVGRRSNIQEGVTVHTDMGFPAVIGEGCTIGHQAIIHGCTIGDNSLVGMGATVLNGAVIGRNSLVGANALVTEGKTFPDNSLIVGSPARAVRTLDDDAIEGLRQSAENYVRNWQRFQRDLRPIADNG</sequence>
<organism evidence="1 2">
    <name type="scientific">Martelella endophytica</name>
    <dbReference type="NCBI Taxonomy" id="1486262"/>
    <lineage>
        <taxon>Bacteria</taxon>
        <taxon>Pseudomonadati</taxon>
        <taxon>Pseudomonadota</taxon>
        <taxon>Alphaproteobacteria</taxon>
        <taxon>Hyphomicrobiales</taxon>
        <taxon>Aurantimonadaceae</taxon>
        <taxon>Martelella</taxon>
    </lineage>
</organism>
<dbReference type="CDD" id="cd04645">
    <property type="entry name" value="LbH_gamma_CA_like"/>
    <property type="match status" value="1"/>
</dbReference>
<dbReference type="PANTHER" id="PTHR13061:SF29">
    <property type="entry name" value="GAMMA CARBONIC ANHYDRASE-LIKE 1, MITOCHONDRIAL-RELATED"/>
    <property type="match status" value="1"/>
</dbReference>
<dbReference type="Pfam" id="PF00132">
    <property type="entry name" value="Hexapep"/>
    <property type="match status" value="1"/>
</dbReference>
<evidence type="ECO:0000313" key="2">
    <source>
        <dbReference type="Proteomes" id="UP000032611"/>
    </source>
</evidence>
<dbReference type="OrthoDB" id="9803036at2"/>
<dbReference type="KEGG" id="mey:TM49_13305"/>
<reference evidence="1 2" key="1">
    <citation type="journal article" date="2015" name="Genome Announc.">
        <title>Complete genome sequence of Martelella endophytica YC6887, which has antifungal activity associated with a halophyte.</title>
        <authorList>
            <person name="Khan A."/>
            <person name="Khan H."/>
            <person name="Chung E.J."/>
            <person name="Hossain M.T."/>
            <person name="Chung Y.R."/>
        </authorList>
    </citation>
    <scope>NUCLEOTIDE SEQUENCE [LARGE SCALE GENOMIC DNA]</scope>
    <source>
        <strain evidence="1">YC6887</strain>
    </source>
</reference>
<dbReference type="InterPro" id="IPR050484">
    <property type="entry name" value="Transf_Hexapept/Carb_Anhydrase"/>
</dbReference>